<dbReference type="InterPro" id="IPR037208">
    <property type="entry name" value="Spo0E-like_sf"/>
</dbReference>
<evidence type="ECO:0000256" key="1">
    <source>
        <dbReference type="SAM" id="Coils"/>
    </source>
</evidence>
<dbReference type="Pfam" id="PF09388">
    <property type="entry name" value="SpoOE-like"/>
    <property type="match status" value="1"/>
</dbReference>
<dbReference type="SUPFAM" id="SSF140500">
    <property type="entry name" value="BAS1536-like"/>
    <property type="match status" value="1"/>
</dbReference>
<keyword evidence="1" id="KW-0175">Coiled coil</keyword>
<dbReference type="InterPro" id="IPR018540">
    <property type="entry name" value="Spo0E-like"/>
</dbReference>
<dbReference type="GO" id="GO:0046983">
    <property type="term" value="F:protein dimerization activity"/>
    <property type="evidence" value="ECO:0007669"/>
    <property type="project" value="InterPro"/>
</dbReference>
<evidence type="ECO:0000313" key="2">
    <source>
        <dbReference type="EMBL" id="QAY67384.1"/>
    </source>
</evidence>
<dbReference type="AlphaFoldDB" id="A0A4P6EWH9"/>
<feature type="coiled-coil region" evidence="1">
    <location>
        <begin position="3"/>
        <end position="52"/>
    </location>
</feature>
<sequence length="55" mass="6318">MDKEKLLKQLQSLRLKLHEMAEARGSLTDPEVLAISEEADELIVALQQLEKSKYH</sequence>
<reference evidence="2 3" key="1">
    <citation type="submission" date="2019-01" db="EMBL/GenBank/DDBJ databases">
        <title>Genome sequencing of strain FW100M-2.</title>
        <authorList>
            <person name="Heo J."/>
            <person name="Kim S.-J."/>
            <person name="Kim J.-S."/>
            <person name="Hong S.-B."/>
            <person name="Kwon S.-W."/>
        </authorList>
    </citation>
    <scope>NUCLEOTIDE SEQUENCE [LARGE SCALE GENOMIC DNA]</scope>
    <source>
        <strain evidence="2 3">FW100M-2</strain>
    </source>
</reference>
<dbReference type="OrthoDB" id="2679614at2"/>
<dbReference type="EMBL" id="CP035492">
    <property type="protein sequence ID" value="QAY67384.1"/>
    <property type="molecule type" value="Genomic_DNA"/>
</dbReference>
<dbReference type="RefSeq" id="WP_129441977.1">
    <property type="nucleotide sequence ID" value="NZ_CP035492.1"/>
</dbReference>
<keyword evidence="3" id="KW-1185">Reference proteome</keyword>
<gene>
    <name evidence="2" type="ORF">ET464_14260</name>
</gene>
<dbReference type="InterPro" id="IPR036638">
    <property type="entry name" value="HLH_DNA-bd_sf"/>
</dbReference>
<protein>
    <submittedName>
        <fullName evidence="2">Aspartyl-phosphate phosphatase Spo0E family protein</fullName>
    </submittedName>
</protein>
<accession>A0A4P6EWH9</accession>
<organism evidence="2 3">
    <name type="scientific">Paenibacillus protaetiae</name>
    <dbReference type="NCBI Taxonomy" id="2509456"/>
    <lineage>
        <taxon>Bacteria</taxon>
        <taxon>Bacillati</taxon>
        <taxon>Bacillota</taxon>
        <taxon>Bacilli</taxon>
        <taxon>Bacillales</taxon>
        <taxon>Paenibacillaceae</taxon>
        <taxon>Paenibacillus</taxon>
    </lineage>
</organism>
<name>A0A4P6EWH9_9BACL</name>
<dbReference type="Proteomes" id="UP000293568">
    <property type="component" value="Chromosome"/>
</dbReference>
<dbReference type="GO" id="GO:0043937">
    <property type="term" value="P:regulation of sporulation"/>
    <property type="evidence" value="ECO:0007669"/>
    <property type="project" value="InterPro"/>
</dbReference>
<dbReference type="KEGG" id="pprt:ET464_14260"/>
<dbReference type="Gene3D" id="4.10.280.10">
    <property type="entry name" value="Helix-loop-helix DNA-binding domain"/>
    <property type="match status" value="1"/>
</dbReference>
<evidence type="ECO:0000313" key="3">
    <source>
        <dbReference type="Proteomes" id="UP000293568"/>
    </source>
</evidence>
<proteinExistence type="predicted"/>